<protein>
    <submittedName>
        <fullName evidence="1">Uncharacterized protein</fullName>
    </submittedName>
</protein>
<name>A0AB39YRT8_9MICC</name>
<organism evidence="1">
    <name type="scientific">Paenarthrobacter sp. AMU7</name>
    <dbReference type="NCBI Taxonomy" id="3162492"/>
    <lineage>
        <taxon>Bacteria</taxon>
        <taxon>Bacillati</taxon>
        <taxon>Actinomycetota</taxon>
        <taxon>Actinomycetes</taxon>
        <taxon>Micrococcales</taxon>
        <taxon>Micrococcaceae</taxon>
        <taxon>Paenarthrobacter</taxon>
    </lineage>
</organism>
<dbReference type="RefSeq" id="WP_369745643.1">
    <property type="nucleotide sequence ID" value="NZ_CP165735.1"/>
</dbReference>
<reference evidence="1" key="1">
    <citation type="submission" date="2024-07" db="EMBL/GenBank/DDBJ databases">
        <authorList>
            <person name="Li J."/>
            <person name="Wei H."/>
            <person name="Ma J."/>
        </authorList>
    </citation>
    <scope>NUCLEOTIDE SEQUENCE</scope>
    <source>
        <strain evidence="1">AMU7</strain>
    </source>
</reference>
<dbReference type="EMBL" id="CP165735">
    <property type="protein sequence ID" value="XDV71682.1"/>
    <property type="molecule type" value="Genomic_DNA"/>
</dbReference>
<accession>A0AB39YRT8</accession>
<gene>
    <name evidence="1" type="ORF">ABQM86_00375</name>
</gene>
<sequence>MTMTEKRSIANSPAQAVVFLETLAAIVEKSPVAYSASAAEELAAHIRGMAEAVNAEAHVNPAVLDTTRQYAALDWHTEAIAVLFATEHRPTFH</sequence>
<proteinExistence type="predicted"/>
<dbReference type="AlphaFoldDB" id="A0AB39YRT8"/>
<evidence type="ECO:0000313" key="1">
    <source>
        <dbReference type="EMBL" id="XDV71682.1"/>
    </source>
</evidence>